<feature type="repeat" description="WD" evidence="3">
    <location>
        <begin position="485"/>
        <end position="519"/>
    </location>
</feature>
<feature type="compositionally biased region" description="Polar residues" evidence="4">
    <location>
        <begin position="2012"/>
        <end position="2023"/>
    </location>
</feature>
<proteinExistence type="predicted"/>
<evidence type="ECO:0000256" key="4">
    <source>
        <dbReference type="SAM" id="MobiDB-lite"/>
    </source>
</evidence>
<feature type="region of interest" description="Disordered" evidence="4">
    <location>
        <begin position="1726"/>
        <end position="1749"/>
    </location>
</feature>
<dbReference type="CDD" id="cd05496">
    <property type="entry name" value="Bromo_WDR9_II"/>
    <property type="match status" value="1"/>
</dbReference>
<feature type="compositionally biased region" description="Basic and acidic residues" evidence="4">
    <location>
        <begin position="2083"/>
        <end position="2094"/>
    </location>
</feature>
<dbReference type="PROSITE" id="PS00633">
    <property type="entry name" value="BROMODOMAIN_1"/>
    <property type="match status" value="1"/>
</dbReference>
<dbReference type="InterPro" id="IPR036427">
    <property type="entry name" value="Bromodomain-like_sf"/>
</dbReference>
<accession>A0ABQ0FMI8</accession>
<feature type="repeat" description="WD" evidence="3">
    <location>
        <begin position="182"/>
        <end position="223"/>
    </location>
</feature>
<feature type="compositionally biased region" description="Polar residues" evidence="4">
    <location>
        <begin position="2126"/>
        <end position="2140"/>
    </location>
</feature>
<feature type="region of interest" description="Disordered" evidence="4">
    <location>
        <begin position="1665"/>
        <end position="1688"/>
    </location>
</feature>
<feature type="compositionally biased region" description="Polar residues" evidence="4">
    <location>
        <begin position="2032"/>
        <end position="2043"/>
    </location>
</feature>
<dbReference type="SMART" id="SM00297">
    <property type="entry name" value="BROMO"/>
    <property type="match status" value="2"/>
</dbReference>
<dbReference type="InterPro" id="IPR001487">
    <property type="entry name" value="Bromodomain"/>
</dbReference>
<feature type="compositionally biased region" description="Basic residues" evidence="4">
    <location>
        <begin position="945"/>
        <end position="956"/>
    </location>
</feature>
<dbReference type="Gene3D" id="2.130.10.10">
    <property type="entry name" value="YVTN repeat-like/Quinoprotein amine dehydrogenase"/>
    <property type="match status" value="2"/>
</dbReference>
<comment type="caution">
    <text evidence="6">The sequence shown here is derived from an EMBL/GenBank/DDBJ whole genome shotgun (WGS) entry which is preliminary data.</text>
</comment>
<feature type="region of interest" description="Disordered" evidence="4">
    <location>
        <begin position="933"/>
        <end position="964"/>
    </location>
</feature>
<dbReference type="InterPro" id="IPR057452">
    <property type="entry name" value="BRWD/PHIP_N"/>
</dbReference>
<feature type="domain" description="Bromo" evidence="5">
    <location>
        <begin position="1271"/>
        <end position="1341"/>
    </location>
</feature>
<dbReference type="Pfam" id="PF25437">
    <property type="entry name" value="BRWD1_N"/>
    <property type="match status" value="1"/>
</dbReference>
<feature type="repeat" description="WD" evidence="3">
    <location>
        <begin position="224"/>
        <end position="265"/>
    </location>
</feature>
<evidence type="ECO:0000256" key="1">
    <source>
        <dbReference type="ARBA" id="ARBA00023117"/>
    </source>
</evidence>
<evidence type="ECO:0000313" key="7">
    <source>
        <dbReference type="Proteomes" id="UP001623349"/>
    </source>
</evidence>
<dbReference type="InterPro" id="IPR052060">
    <property type="entry name" value="Bromo_WD_repeat"/>
</dbReference>
<feature type="region of interest" description="Disordered" evidence="4">
    <location>
        <begin position="1374"/>
        <end position="1397"/>
    </location>
</feature>
<dbReference type="Gene3D" id="1.20.920.10">
    <property type="entry name" value="Bromodomain-like"/>
    <property type="match status" value="2"/>
</dbReference>
<protein>
    <submittedName>
        <fullName evidence="6">Bromodomain and WD repeat-containing protein 1</fullName>
    </submittedName>
</protein>
<dbReference type="CDD" id="cd00200">
    <property type="entry name" value="WD40"/>
    <property type="match status" value="1"/>
</dbReference>
<feature type="compositionally biased region" description="Polar residues" evidence="4">
    <location>
        <begin position="2260"/>
        <end position="2271"/>
    </location>
</feature>
<feature type="region of interest" description="Disordered" evidence="4">
    <location>
        <begin position="1857"/>
        <end position="1918"/>
    </location>
</feature>
<evidence type="ECO:0000256" key="2">
    <source>
        <dbReference type="PROSITE-ProRule" id="PRU00035"/>
    </source>
</evidence>
<feature type="compositionally biased region" description="Polar residues" evidence="4">
    <location>
        <begin position="1886"/>
        <end position="1897"/>
    </location>
</feature>
<feature type="region of interest" description="Disordered" evidence="4">
    <location>
        <begin position="2212"/>
        <end position="2324"/>
    </location>
</feature>
<feature type="compositionally biased region" description="Polar residues" evidence="4">
    <location>
        <begin position="2294"/>
        <end position="2307"/>
    </location>
</feature>
<feature type="compositionally biased region" description="Acidic residues" evidence="4">
    <location>
        <begin position="1374"/>
        <end position="1389"/>
    </location>
</feature>
<feature type="compositionally biased region" description="Polar residues" evidence="4">
    <location>
        <begin position="2216"/>
        <end position="2227"/>
    </location>
</feature>
<dbReference type="Pfam" id="PF25313">
    <property type="entry name" value="BRWD_AD"/>
    <property type="match status" value="1"/>
</dbReference>
<dbReference type="EMBL" id="BAAFST010000016">
    <property type="protein sequence ID" value="GAB1300464.1"/>
    <property type="molecule type" value="Genomic_DNA"/>
</dbReference>
<organism evidence="6 7">
    <name type="scientific">Apodemus speciosus</name>
    <name type="common">Large Japanese field mouse</name>
    <dbReference type="NCBI Taxonomy" id="105296"/>
    <lineage>
        <taxon>Eukaryota</taxon>
        <taxon>Metazoa</taxon>
        <taxon>Chordata</taxon>
        <taxon>Craniata</taxon>
        <taxon>Vertebrata</taxon>
        <taxon>Euteleostomi</taxon>
        <taxon>Mammalia</taxon>
        <taxon>Eutheria</taxon>
        <taxon>Euarchontoglires</taxon>
        <taxon>Glires</taxon>
        <taxon>Rodentia</taxon>
        <taxon>Myomorpha</taxon>
        <taxon>Muroidea</taxon>
        <taxon>Muridae</taxon>
        <taxon>Murinae</taxon>
        <taxon>Apodemus</taxon>
    </lineage>
</organism>
<feature type="compositionally biased region" description="Polar residues" evidence="4">
    <location>
        <begin position="2151"/>
        <end position="2162"/>
    </location>
</feature>
<evidence type="ECO:0000256" key="3">
    <source>
        <dbReference type="PROSITE-ProRule" id="PRU00221"/>
    </source>
</evidence>
<sequence>MAEPSPARRPVPLIESELYFLIARYLSAGPCRRAAQVLVQELEQYQLLPKRLDWEGNEHNRSYEELVLSNKHVAPDHLLQICQRIGPMLDKEVPPSISRVTSLLGAGRQSLLRTAKDCRHTVWKGSAFAALHRGRPPEMPVNYGPPPSLVEIHRGKQLTGCSTFSTAFPGTMYQHIKMHRRILGHLSAVYCVAFDRTGHRIFTGSDDCLVKIWSTHNGRLLSTLRGHSAEISDMAVNYENTLIAAGSCDKIIRVWCLRTCAPVAVLQGHTGSITSLQLVFSPMAKGPQRYMVSTGADGTVCFWQWDLESLKFRVSLPRPLKFTEKPRPGVQMLCSSFSVVDLFGKFCRLGLMRCPQEVTLSQCGMFLATGSTDHVIRMYFLGFEAPEKIAELESHTDKVDSIQFCNNGDRTYQKRASDLITDGCEPPCGCWDLNSGPSEEHICRDGTARIWRFEQLEWRSILLDMSARISGDTSSEEERFMKPKVTMIAWNQDDSTVVTAVNDHVLKVWSSYTGQLLHNLLRHDGSIFIWDITKGIKMKHYFNMIEGQGHGAVFDCKFSQDGQHFACTDSHGHLLIFGFGCSKPYEKIPDQMFFHTDYRPLIRDSNNYVLDEQTQQAPHLMPPPFLVDVDGNPHPTKFQRLVPGRENSADEHLVPQLGYVATSDGEVIEQIISLHTNDSGDASPEPSVLDGMIRQLQQQQDQRLGVDQDVTANGLSNEEGTPRRGSFRRLSLDIQSPPNIGLRRSGQVEGVRQMHQNAPRSQIATERDLQAWKRRVVVPEAPPGMFSLKRLEDIRIERGEEERNLYVIGRKKKTFQLPQKAQIRWFWCPSLDNGPVGVNMQIIVKETLASVNYLLEMNLRALLDKETSCDQSEGSCSSEDDEWRSDRRSGSDSDSPSDSSSQYSDWTADTGINLQPPLRMSCRRRVTRFCSTSEDEMSMENISPPKRRRKRKKESKPKREVVSLCSPGCPGTHSVDQAGLELRNPPASASQVLGLQACATTPGFRILKQSLRRMTPAELANMEHLYEFHPPVWITDTTLRKSPFVPQMGDEVMYFRQGHEAYIEAVRRNNIYEVNPNKEPWRKMDIRMDQELVKIIGLRYEVGPPTLCCLKLAFIDPASGRLTDKSFSIRYHDMPDVIDFLVLRQFYDEARQRNWQPCDRFRSIIDDAWWFGTVLSQEPYQPQYPDSHFQCYIVRWDNTEIEKLSPWDMEPIPDNGLHWNKIDPPEELGASISVTSDELEKLLYKPQDGEWGQRSRDEECERIISGIDQLLNLDIAAAFAGPVDLCTYPKYCTVVAYPTDLYTIRMRLVNRFYRRLSALIWEVRYIEHNARTFNEPESVIARSAKKITDQLLKFINVSRNQDCTNISELCNTSDNDEDDHSADDLDDSDLPNASSGRRRVHNWKRRRRANSCTESDWRRQCKALLILIFQCEDSEPFRQPVDLVEYPDYRDIIDTPMDFGTVRETLEAGNYDSPVEFCKDIRLIFSNAKAYTPNKRSKIYSMTLRLSALFEEKMKKISFDFKIGQKFKEKLRRSQRFQKRQNCNGAVPVDRSTRVSLGSPGYPGTHPVDQACTTPSGWRNVKQKQFKSQTKVIPQLMCPPSQSTSSKVPLSATRKTSAGVSSGFTSGDSSDSAGSLERVRRHRLEAPKSGSVLFGSEMEDFLATSSSSSASNSSEESNASSGAPECSLRSGVLRSSNFRVTRTRAARRKAGSVSLENGCGRKATRKRVYLSDSDNNSVETDENLKNKAGSSRKVLRKCAAVAASKIKLMSDAEDSSSESPCSGRKLPHRNASAVARKKLLHNSDDQSLKSETEELKDQNQALLMSSPHAVQNSISDSESDSDLRVARKTWNANGCTSHTATTCKTKSRPIESSEEDSRCHGLDHGPSSTADPSTSRQKLGADSISEEADSEPESSALCKNTHLFKKAKILSDSEDCEEKCGERRGPEVEGSPVSEALKEAVLAPQCLSHHGSETDVDSDGSTMREKSHSNTNDSVSRENGQRKKVSRKRFCSSDSESNLQVIQKSPKDKTSPSRITRSANSMPTDKMKLTSDAEDVSLESVCTRSKRRKKPARFACTTAKAMLSREEKHVHCEVPEEQPACRSKLPEPEHQGSAENASADLGSEGGSSFEQTKNIQNRQMGSVCIRPPPKIQSSSAGPSQENPESHTRDSEISLSSESILPQKATVESNFEEELNYGLRRWNGRRLRTYGKAPLSRTAQVTPSSQASAEVGVKRKRMHPEVDGEDMPGQIGNSGCRPDTSPKSSDSGSVTDSDADCTDNTKAQRKRRRKGKSRVLSTGKPTTCNPPKTSRRQRQSKCPRLSVDDNDWEDLDYAKAKRVVRRSKIKTRNQGRRTVRYHDGEDDRSIENALELTDRTL</sequence>
<name>A0ABQ0FMI8_APOSI</name>
<feature type="region of interest" description="Disordered" evidence="4">
    <location>
        <begin position="1932"/>
        <end position="2189"/>
    </location>
</feature>
<keyword evidence="1 2" id="KW-0103">Bromodomain</keyword>
<keyword evidence="7" id="KW-1185">Reference proteome</keyword>
<feature type="region of interest" description="Disordered" evidence="4">
    <location>
        <begin position="1590"/>
        <end position="1636"/>
    </location>
</feature>
<feature type="compositionally biased region" description="Low complexity" evidence="4">
    <location>
        <begin position="1619"/>
        <end position="1635"/>
    </location>
</feature>
<feature type="compositionally biased region" description="Basic and acidic residues" evidence="4">
    <location>
        <begin position="1938"/>
        <end position="1947"/>
    </location>
</feature>
<dbReference type="InterPro" id="IPR018359">
    <property type="entry name" value="Bromodomain_CS"/>
</dbReference>
<dbReference type="SUPFAM" id="SSF50978">
    <property type="entry name" value="WD40 repeat-like"/>
    <property type="match status" value="1"/>
</dbReference>
<dbReference type="Pfam" id="PF00439">
    <property type="entry name" value="Bromodomain"/>
    <property type="match status" value="2"/>
</dbReference>
<dbReference type="PRINTS" id="PR00503">
    <property type="entry name" value="BROMODOMAIN"/>
</dbReference>
<feature type="region of interest" description="Disordered" evidence="4">
    <location>
        <begin position="1769"/>
        <end position="1790"/>
    </location>
</feature>
<dbReference type="PROSITE" id="PS00867">
    <property type="entry name" value="CPSASE_2"/>
    <property type="match status" value="1"/>
</dbReference>
<dbReference type="PANTHER" id="PTHR16266">
    <property type="entry name" value="WD REPEAT DOMAIN 9"/>
    <property type="match status" value="1"/>
</dbReference>
<reference evidence="6 7" key="1">
    <citation type="submission" date="2024-08" db="EMBL/GenBank/DDBJ databases">
        <title>The draft genome of Apodemus speciosus.</title>
        <authorList>
            <person name="Nabeshima K."/>
            <person name="Suzuki S."/>
            <person name="Onuma M."/>
        </authorList>
    </citation>
    <scope>NUCLEOTIDE SEQUENCE [LARGE SCALE GENOMIC DNA]</scope>
    <source>
        <strain evidence="6">IB14-021</strain>
    </source>
</reference>
<dbReference type="PROSITE" id="PS50294">
    <property type="entry name" value="WD_REPEATS_REGION"/>
    <property type="match status" value="2"/>
</dbReference>
<dbReference type="InterPro" id="IPR015943">
    <property type="entry name" value="WD40/YVTN_repeat-like_dom_sf"/>
</dbReference>
<feature type="compositionally biased region" description="Basic and acidic residues" evidence="4">
    <location>
        <begin position="1868"/>
        <end position="1883"/>
    </location>
</feature>
<keyword evidence="3" id="KW-0853">WD repeat</keyword>
<dbReference type="CDD" id="cd05529">
    <property type="entry name" value="Bromo_WDR9_I_like"/>
    <property type="match status" value="1"/>
</dbReference>
<dbReference type="InterPro" id="IPR001680">
    <property type="entry name" value="WD40_rpt"/>
</dbReference>
<dbReference type="InterPro" id="IPR036322">
    <property type="entry name" value="WD40_repeat_dom_sf"/>
</dbReference>
<dbReference type="PROSITE" id="PS50014">
    <property type="entry name" value="BROMODOMAIN_2"/>
    <property type="match status" value="2"/>
</dbReference>
<gene>
    <name evidence="6" type="ORF">APTSU1_001570200</name>
</gene>
<dbReference type="SUPFAM" id="SSF47370">
    <property type="entry name" value="Bromodomain"/>
    <property type="match status" value="2"/>
</dbReference>
<feature type="compositionally biased region" description="Low complexity" evidence="4">
    <location>
        <begin position="1665"/>
        <end position="1681"/>
    </location>
</feature>
<dbReference type="InterPro" id="IPR057451">
    <property type="entry name" value="BRWD/PHIP_AD"/>
</dbReference>
<dbReference type="Pfam" id="PF00400">
    <property type="entry name" value="WD40"/>
    <property type="match status" value="3"/>
</dbReference>
<feature type="compositionally biased region" description="Polar residues" evidence="4">
    <location>
        <begin position="1600"/>
        <end position="1618"/>
    </location>
</feature>
<dbReference type="PROSITE" id="PS50082">
    <property type="entry name" value="WD_REPEATS_2"/>
    <property type="match status" value="3"/>
</dbReference>
<dbReference type="Proteomes" id="UP001623349">
    <property type="component" value="Unassembled WGS sequence"/>
</dbReference>
<evidence type="ECO:0000259" key="5">
    <source>
        <dbReference type="PROSITE" id="PS50014"/>
    </source>
</evidence>
<dbReference type="PANTHER" id="PTHR16266:SF26">
    <property type="entry name" value="BROMODOMAIN AND WD REPEAT-CONTAINING PROTEIN 1"/>
    <property type="match status" value="1"/>
</dbReference>
<feature type="domain" description="Bromo" evidence="5">
    <location>
        <begin position="1429"/>
        <end position="1499"/>
    </location>
</feature>
<dbReference type="SMART" id="SM00320">
    <property type="entry name" value="WD40"/>
    <property type="match status" value="7"/>
</dbReference>
<dbReference type="InterPro" id="IPR005479">
    <property type="entry name" value="CPAse_ATP-bd"/>
</dbReference>
<evidence type="ECO:0000313" key="6">
    <source>
        <dbReference type="EMBL" id="GAB1300464.1"/>
    </source>
</evidence>
<dbReference type="Gene3D" id="2.30.30.1040">
    <property type="match status" value="1"/>
</dbReference>
<feature type="region of interest" description="Disordered" evidence="4">
    <location>
        <begin position="869"/>
        <end position="912"/>
    </location>
</feature>
<feature type="compositionally biased region" description="Low complexity" evidence="4">
    <location>
        <begin position="892"/>
        <end position="905"/>
    </location>
</feature>
<feature type="compositionally biased region" description="Basic residues" evidence="4">
    <location>
        <begin position="2282"/>
        <end position="2292"/>
    </location>
</feature>